<dbReference type="SMART" id="SM00178">
    <property type="entry name" value="SAR"/>
    <property type="match status" value="1"/>
</dbReference>
<dbReference type="AlphaFoldDB" id="A0A6A5C2F4"/>
<feature type="binding site" evidence="3">
    <location>
        <begin position="24"/>
        <end position="31"/>
    </location>
    <ligand>
        <name>GTP</name>
        <dbReference type="ChEBI" id="CHEBI:37565"/>
    </ligand>
</feature>
<dbReference type="PRINTS" id="PR00328">
    <property type="entry name" value="SAR1GTPBP"/>
</dbReference>
<evidence type="ECO:0000256" key="3">
    <source>
        <dbReference type="PIRSR" id="PIRSR606689-1"/>
    </source>
</evidence>
<dbReference type="SUPFAM" id="SSF52540">
    <property type="entry name" value="P-loop containing nucleoside triphosphate hydrolases"/>
    <property type="match status" value="1"/>
</dbReference>
<feature type="binding site" evidence="4">
    <location>
        <position position="31"/>
    </location>
    <ligand>
        <name>Mg(2+)</name>
        <dbReference type="ChEBI" id="CHEBI:18420"/>
    </ligand>
</feature>
<dbReference type="EMBL" id="VFQX01000002">
    <property type="protein sequence ID" value="KAF0984613.1"/>
    <property type="molecule type" value="Genomic_DNA"/>
</dbReference>
<dbReference type="PANTHER" id="PTHR11711">
    <property type="entry name" value="ADP RIBOSYLATION FACTOR-RELATED"/>
    <property type="match status" value="1"/>
</dbReference>
<sequence>MGILFGKLWERLFGDEQVKICIVGLDNAGKTTTLYKLHLGEVVETQPTIGSNVEEVNYKNIKMQMWDLGGQESLRATWQIYFSNSQGIILVVDSTDRQRISIVKEELFRILECMELKGASILVFANKQDVKGAMSAAEVSKALNLQAIKSHDWHIQACSALTGDGLMPGMDWLTERIQNHSKSSASSSGQ</sequence>
<organism evidence="6 7">
    <name type="scientific">Naegleria fowleri</name>
    <name type="common">Brain eating amoeba</name>
    <dbReference type="NCBI Taxonomy" id="5763"/>
    <lineage>
        <taxon>Eukaryota</taxon>
        <taxon>Discoba</taxon>
        <taxon>Heterolobosea</taxon>
        <taxon>Tetramitia</taxon>
        <taxon>Eutetramitia</taxon>
        <taxon>Vahlkampfiidae</taxon>
        <taxon>Naegleria</taxon>
    </lineage>
</organism>
<dbReference type="GO" id="GO:0046872">
    <property type="term" value="F:metal ion binding"/>
    <property type="evidence" value="ECO:0007669"/>
    <property type="project" value="UniProtKB-KW"/>
</dbReference>
<dbReference type="SMART" id="SM00175">
    <property type="entry name" value="RAB"/>
    <property type="match status" value="1"/>
</dbReference>
<evidence type="ECO:0000256" key="4">
    <source>
        <dbReference type="PIRSR" id="PIRSR606689-2"/>
    </source>
</evidence>
<feature type="binding site" evidence="3">
    <location>
        <begin position="126"/>
        <end position="129"/>
    </location>
    <ligand>
        <name>GTP</name>
        <dbReference type="ChEBI" id="CHEBI:37565"/>
    </ligand>
</feature>
<dbReference type="GO" id="GO:0003924">
    <property type="term" value="F:GTPase activity"/>
    <property type="evidence" value="ECO:0007669"/>
    <property type="project" value="InterPro"/>
</dbReference>
<name>A0A6A5C2F4_NAEFO</name>
<dbReference type="PROSITE" id="PS51417">
    <property type="entry name" value="ARF"/>
    <property type="match status" value="1"/>
</dbReference>
<keyword evidence="2 3" id="KW-0342">GTP-binding</keyword>
<dbReference type="VEuPathDB" id="AmoebaDB:FDP41_000512"/>
<comment type="similarity">
    <text evidence="5">Belongs to the small GTPase superfamily. Arf family.</text>
</comment>
<protein>
    <submittedName>
        <fullName evidence="6">Uncharacterized protein</fullName>
    </submittedName>
</protein>
<dbReference type="NCBIfam" id="TIGR00231">
    <property type="entry name" value="small_GTP"/>
    <property type="match status" value="1"/>
</dbReference>
<dbReference type="RefSeq" id="XP_044569326.1">
    <property type="nucleotide sequence ID" value="XM_044708610.1"/>
</dbReference>
<evidence type="ECO:0000313" key="6">
    <source>
        <dbReference type="EMBL" id="KAF0984613.1"/>
    </source>
</evidence>
<evidence type="ECO:0000313" key="7">
    <source>
        <dbReference type="Proteomes" id="UP000444721"/>
    </source>
</evidence>
<reference evidence="6 7" key="1">
    <citation type="journal article" date="2019" name="Sci. Rep.">
        <title>Nanopore sequencing improves the draft genome of the human pathogenic amoeba Naegleria fowleri.</title>
        <authorList>
            <person name="Liechti N."/>
            <person name="Schurch N."/>
            <person name="Bruggmann R."/>
            <person name="Wittwer M."/>
        </authorList>
    </citation>
    <scope>NUCLEOTIDE SEQUENCE [LARGE SCALE GENOMIC DNA]</scope>
    <source>
        <strain evidence="6 7">ATCC 30894</strain>
    </source>
</reference>
<feature type="binding site" evidence="3">
    <location>
        <position position="70"/>
    </location>
    <ligand>
        <name>GTP</name>
        <dbReference type="ChEBI" id="CHEBI:37565"/>
    </ligand>
</feature>
<keyword evidence="7" id="KW-1185">Reference proteome</keyword>
<dbReference type="GeneID" id="68107730"/>
<dbReference type="VEuPathDB" id="AmoebaDB:NF0059850"/>
<dbReference type="Proteomes" id="UP000444721">
    <property type="component" value="Unassembled WGS sequence"/>
</dbReference>
<dbReference type="PROSITE" id="PS51419">
    <property type="entry name" value="RAB"/>
    <property type="match status" value="1"/>
</dbReference>
<dbReference type="OrthoDB" id="2011769at2759"/>
<gene>
    <name evidence="6" type="ORF">FDP41_000512</name>
</gene>
<dbReference type="Gene3D" id="3.40.50.300">
    <property type="entry name" value="P-loop containing nucleotide triphosphate hydrolases"/>
    <property type="match status" value="1"/>
</dbReference>
<evidence type="ECO:0000256" key="2">
    <source>
        <dbReference type="ARBA" id="ARBA00023134"/>
    </source>
</evidence>
<dbReference type="SMART" id="SM00177">
    <property type="entry name" value="ARF"/>
    <property type="match status" value="1"/>
</dbReference>
<accession>A0A6A5C2F4</accession>
<keyword evidence="4" id="KW-0460">Magnesium</keyword>
<dbReference type="FunFam" id="3.40.50.300:FF:000728">
    <property type="entry name" value="ADP-ribosylation factor-like protein 5"/>
    <property type="match status" value="1"/>
</dbReference>
<keyword evidence="4" id="KW-0479">Metal-binding</keyword>
<dbReference type="InterPro" id="IPR006689">
    <property type="entry name" value="Small_GTPase_ARF/SAR"/>
</dbReference>
<dbReference type="InterPro" id="IPR027417">
    <property type="entry name" value="P-loop_NTPase"/>
</dbReference>
<dbReference type="OMA" id="FTCWDLG"/>
<comment type="caution">
    <text evidence="6">The sequence shown here is derived from an EMBL/GenBank/DDBJ whole genome shotgun (WGS) entry which is preliminary data.</text>
</comment>
<dbReference type="InterPro" id="IPR005225">
    <property type="entry name" value="Small_GTP-bd"/>
</dbReference>
<evidence type="ECO:0000256" key="5">
    <source>
        <dbReference type="RuleBase" id="RU003925"/>
    </source>
</evidence>
<proteinExistence type="inferred from homology"/>
<dbReference type="Pfam" id="PF00025">
    <property type="entry name" value="Arf"/>
    <property type="match status" value="1"/>
</dbReference>
<dbReference type="InterPro" id="IPR024156">
    <property type="entry name" value="Small_GTPase_ARF"/>
</dbReference>
<keyword evidence="1 3" id="KW-0547">Nucleotide-binding</keyword>
<evidence type="ECO:0000256" key="1">
    <source>
        <dbReference type="ARBA" id="ARBA00022741"/>
    </source>
</evidence>
<dbReference type="VEuPathDB" id="AmoebaDB:NfTy_001720"/>
<feature type="binding site" evidence="4">
    <location>
        <position position="48"/>
    </location>
    <ligand>
        <name>Mg(2+)</name>
        <dbReference type="ChEBI" id="CHEBI:18420"/>
    </ligand>
</feature>
<dbReference type="GO" id="GO:0005525">
    <property type="term" value="F:GTP binding"/>
    <property type="evidence" value="ECO:0007669"/>
    <property type="project" value="UniProtKB-KW"/>
</dbReference>